<dbReference type="GO" id="GO:0016301">
    <property type="term" value="F:kinase activity"/>
    <property type="evidence" value="ECO:0007669"/>
    <property type="project" value="UniProtKB-KW"/>
</dbReference>
<keyword evidence="4" id="KW-0597">Phosphoprotein</keyword>
<evidence type="ECO:0000313" key="13">
    <source>
        <dbReference type="EMBL" id="MBB3676729.1"/>
    </source>
</evidence>
<accession>A0A323V6P1</accession>
<dbReference type="GO" id="GO:0009401">
    <property type="term" value="P:phosphoenolpyruvate-dependent sugar phosphotransferase system"/>
    <property type="evidence" value="ECO:0007669"/>
    <property type="project" value="UniProtKB-KW"/>
</dbReference>
<dbReference type="PROSITE" id="PS00372">
    <property type="entry name" value="PTS_EIIA_TYPE_2_HIS"/>
    <property type="match status" value="1"/>
</dbReference>
<evidence type="ECO:0000256" key="2">
    <source>
        <dbReference type="ARBA" id="ARBA00014783"/>
    </source>
</evidence>
<organism evidence="14 15">
    <name type="scientific">Modestobacter versicolor</name>
    <dbReference type="NCBI Taxonomy" id="429133"/>
    <lineage>
        <taxon>Bacteria</taxon>
        <taxon>Bacillati</taxon>
        <taxon>Actinomycetota</taxon>
        <taxon>Actinomycetes</taxon>
        <taxon>Geodermatophilales</taxon>
        <taxon>Geodermatophilaceae</taxon>
        <taxon>Modestobacter</taxon>
    </lineage>
</organism>
<protein>
    <recommendedName>
        <fullName evidence="2">Mannitol-specific phosphotransferase enzyme IIA component</fullName>
    </recommendedName>
    <alternativeName>
        <fullName evidence="10">EIIA</fullName>
    </alternativeName>
    <alternativeName>
        <fullName evidence="11">EIII</fullName>
    </alternativeName>
    <alternativeName>
        <fullName evidence="9">PTS system mannitol-specific EIIA component</fullName>
    </alternativeName>
</protein>
<reference evidence="14 15" key="1">
    <citation type="submission" date="2018-06" db="EMBL/GenBank/DDBJ databases">
        <title>Draft genome sequence of Modestobacter versicolor CP153-2.</title>
        <authorList>
            <person name="Gundlapally S.R."/>
        </authorList>
    </citation>
    <scope>NUCLEOTIDE SEQUENCE [LARGE SCALE GENOMIC DNA]</scope>
    <source>
        <strain evidence="14 15">CP153-2</strain>
    </source>
</reference>
<comment type="function">
    <text evidence="1">The phosphoenolpyruvate-dependent sugar phosphotransferase system (sugar PTS), a major carbohydrate active transport system, catalyzes the phosphorylation of incoming sugar substrates concomitantly with their translocation across the cell membrane. The enzyme II CmtAB PTS system is involved in D-mannitol transport.</text>
</comment>
<feature type="domain" description="PTS EIIA type-2" evidence="12">
    <location>
        <begin position="8"/>
        <end position="147"/>
    </location>
</feature>
<dbReference type="GO" id="GO:0090563">
    <property type="term" value="F:protein-phosphocysteine-sugar phosphotransferase activity"/>
    <property type="evidence" value="ECO:0007669"/>
    <property type="project" value="TreeGrafter"/>
</dbReference>
<proteinExistence type="predicted"/>
<evidence type="ECO:0000313" key="15">
    <source>
        <dbReference type="Proteomes" id="UP000247602"/>
    </source>
</evidence>
<evidence type="ECO:0000256" key="1">
    <source>
        <dbReference type="ARBA" id="ARBA00002434"/>
    </source>
</evidence>
<dbReference type="PANTHER" id="PTHR30181">
    <property type="entry name" value="MANNITOL PERMEASE IIC COMPONENT"/>
    <property type="match status" value="1"/>
</dbReference>
<dbReference type="RefSeq" id="WP_110553103.1">
    <property type="nucleotide sequence ID" value="NZ_JACIBU010000001.1"/>
</dbReference>
<dbReference type="OrthoDB" id="1640042at2"/>
<dbReference type="InterPro" id="IPR002178">
    <property type="entry name" value="PTS_EIIA_type-2_dom"/>
</dbReference>
<evidence type="ECO:0000256" key="8">
    <source>
        <dbReference type="ARBA" id="ARBA00022777"/>
    </source>
</evidence>
<dbReference type="GO" id="GO:0005886">
    <property type="term" value="C:plasma membrane"/>
    <property type="evidence" value="ECO:0007669"/>
    <property type="project" value="TreeGrafter"/>
</dbReference>
<dbReference type="EMBL" id="QKNV01000182">
    <property type="protein sequence ID" value="PZA20432.1"/>
    <property type="molecule type" value="Genomic_DNA"/>
</dbReference>
<comment type="caution">
    <text evidence="14">The sequence shown here is derived from an EMBL/GenBank/DDBJ whole genome shotgun (WGS) entry which is preliminary data.</text>
</comment>
<dbReference type="InterPro" id="IPR016152">
    <property type="entry name" value="PTrfase/Anion_transptr"/>
</dbReference>
<sequence>MADGLVSELLDASRIRLDGQAADKFEAVRQAGELLLASGAVDESYVASMLEREGSISTYMGEGVAIPHGTNAGKAGVKHDALTVVRYPDGVDWGNGRAEVVIGIAAAGDGHLPVLAALAQVLMDPDRAAALRAARSVEEVQTLLSTVEDDDEDD</sequence>
<dbReference type="AlphaFoldDB" id="A0A323V6P1"/>
<evidence type="ECO:0000256" key="9">
    <source>
        <dbReference type="ARBA" id="ARBA00029908"/>
    </source>
</evidence>
<evidence type="ECO:0000313" key="16">
    <source>
        <dbReference type="Proteomes" id="UP000580718"/>
    </source>
</evidence>
<evidence type="ECO:0000256" key="3">
    <source>
        <dbReference type="ARBA" id="ARBA00022448"/>
    </source>
</evidence>
<dbReference type="EMBL" id="JACIBU010000001">
    <property type="protein sequence ID" value="MBB3676729.1"/>
    <property type="molecule type" value="Genomic_DNA"/>
</dbReference>
<reference evidence="13 16" key="2">
    <citation type="submission" date="2020-08" db="EMBL/GenBank/DDBJ databases">
        <title>Sequencing the genomes of 1000 actinobacteria strains.</title>
        <authorList>
            <person name="Klenk H.-P."/>
        </authorList>
    </citation>
    <scope>NUCLEOTIDE SEQUENCE [LARGE SCALE GENOMIC DNA]</scope>
    <source>
        <strain evidence="13 16">DSM 16678</strain>
    </source>
</reference>
<dbReference type="Pfam" id="PF00359">
    <property type="entry name" value="PTS_EIIA_2"/>
    <property type="match status" value="1"/>
</dbReference>
<dbReference type="Proteomes" id="UP000580718">
    <property type="component" value="Unassembled WGS sequence"/>
</dbReference>
<evidence type="ECO:0000259" key="12">
    <source>
        <dbReference type="PROSITE" id="PS51094"/>
    </source>
</evidence>
<name>A0A323V6P1_9ACTN</name>
<evidence type="ECO:0000256" key="10">
    <source>
        <dbReference type="ARBA" id="ARBA00030956"/>
    </source>
</evidence>
<dbReference type="PANTHER" id="PTHR30181:SF2">
    <property type="entry name" value="PTS SYSTEM MANNITOL-SPECIFIC EIICBA COMPONENT"/>
    <property type="match status" value="1"/>
</dbReference>
<evidence type="ECO:0000256" key="11">
    <source>
        <dbReference type="ARBA" id="ARBA00030962"/>
    </source>
</evidence>
<evidence type="ECO:0000256" key="5">
    <source>
        <dbReference type="ARBA" id="ARBA00022597"/>
    </source>
</evidence>
<dbReference type="CDD" id="cd00211">
    <property type="entry name" value="PTS_IIA_fru"/>
    <property type="match status" value="1"/>
</dbReference>
<dbReference type="Proteomes" id="UP000247602">
    <property type="component" value="Unassembled WGS sequence"/>
</dbReference>
<evidence type="ECO:0000256" key="4">
    <source>
        <dbReference type="ARBA" id="ARBA00022553"/>
    </source>
</evidence>
<keyword evidence="15" id="KW-1185">Reference proteome</keyword>
<evidence type="ECO:0000256" key="7">
    <source>
        <dbReference type="ARBA" id="ARBA00022683"/>
    </source>
</evidence>
<dbReference type="InterPro" id="IPR050893">
    <property type="entry name" value="Sugar_PTS"/>
</dbReference>
<keyword evidence="8" id="KW-0418">Kinase</keyword>
<keyword evidence="6 13" id="KW-0808">Transferase</keyword>
<dbReference type="PROSITE" id="PS51094">
    <property type="entry name" value="PTS_EIIA_TYPE_2"/>
    <property type="match status" value="1"/>
</dbReference>
<evidence type="ECO:0000256" key="6">
    <source>
        <dbReference type="ARBA" id="ARBA00022679"/>
    </source>
</evidence>
<gene>
    <name evidence="14" type="ORF">DMO24_15470</name>
    <name evidence="13" type="ORF">FHX36_002464</name>
</gene>
<keyword evidence="7" id="KW-0598">Phosphotransferase system</keyword>
<keyword evidence="3" id="KW-0813">Transport</keyword>
<dbReference type="Gene3D" id="3.40.930.10">
    <property type="entry name" value="Mannitol-specific EII, Chain A"/>
    <property type="match status" value="1"/>
</dbReference>
<dbReference type="SUPFAM" id="SSF55804">
    <property type="entry name" value="Phoshotransferase/anion transport protein"/>
    <property type="match status" value="1"/>
</dbReference>
<keyword evidence="5 14" id="KW-0762">Sugar transport</keyword>
<evidence type="ECO:0000313" key="14">
    <source>
        <dbReference type="EMBL" id="PZA20432.1"/>
    </source>
</evidence>